<sequence length="780" mass="87962">MELSLSKEMTCKKLWDAIVITCSDHDHAMAFEKECSIRQKNFFIHPKTTVLSVVDPVPNIGSGGATINAMIHVTEYISALEGHTVITSDVLYSKKILILHMGTMTPYSACSSGFLPAPALLTCHDNNNQAVVSGATQLDVLLQMTMNKLASDSPPGFWICSCDRLINLPKEINIDWSEENDVYLFTVPVNMETAANKHGVVKYNENELTIDDIIYKGSTERISVCKMKDEKVPIISGVVFLSTNFIEALLNVSIFHPLVLWTYLGVDSGSDNVGNRPFASEMQGVYRTDEKNIVLSLFFDILLCMASNVSKEDYVKGERSGVYGTVHFPDLNKVDVTLRSNARNVLWDALNEFSMQGVQLKGSEFHFISHDPQTLHKLYLQYPHHQTVQSIRDITLTFKRKISSLDLNGEVESSVIINSLVPEDNVQRNTVILNSVIEENVKVGSNSFLINLCCEDFSVLKGGPGKTEIALPDDIVLESFYLNFDSNNVDKRTKRILLMFGIQDCLQTAACMENSTVFNQSWETFFKRTTILPQEIWDPTIPENNKCLLNAKLFPVYYPRGEINILPLLWLHGSIEDPAIMNLWRSSWRLSMKEIMDLSNAEEEFSWRKQLHFEIGKRQLEKALKERMNICLLPFFRTSIMNGFFENLLDALDNVIKTSDDASVTSRTFACIADVLGCKSQNRGGLRSGPAANHLWKKGLSLLEADKVIEAVDVMATQRKQWTKRHDLLVRSARHYEGAFQILVRKAVSTARQFISLIQKEAVPLQTWVTAEAPGMIFLN</sequence>
<dbReference type="GO" id="GO:0042352">
    <property type="term" value="P:GDP-L-fucose salvage"/>
    <property type="evidence" value="ECO:0007669"/>
    <property type="project" value="TreeGrafter"/>
</dbReference>
<reference evidence="5" key="1">
    <citation type="submission" date="2021-01" db="UniProtKB">
        <authorList>
            <consortium name="EnsemblMetazoa"/>
        </authorList>
    </citation>
    <scope>IDENTIFICATION</scope>
</reference>
<evidence type="ECO:0000313" key="5">
    <source>
        <dbReference type="EnsemblMetazoa" id="CLYHEMP014607.1"/>
    </source>
</evidence>
<dbReference type="EnsemblMetazoa" id="CLYHEMT014607.1">
    <property type="protein sequence ID" value="CLYHEMP014607.1"/>
    <property type="gene ID" value="CLYHEMG014607"/>
</dbReference>
<organism evidence="5 6">
    <name type="scientific">Clytia hemisphaerica</name>
    <dbReference type="NCBI Taxonomy" id="252671"/>
    <lineage>
        <taxon>Eukaryota</taxon>
        <taxon>Metazoa</taxon>
        <taxon>Cnidaria</taxon>
        <taxon>Hydrozoa</taxon>
        <taxon>Hydroidolina</taxon>
        <taxon>Leptothecata</taxon>
        <taxon>Obeliida</taxon>
        <taxon>Clytiidae</taxon>
        <taxon>Clytia</taxon>
    </lineage>
</organism>
<evidence type="ECO:0000256" key="3">
    <source>
        <dbReference type="ARBA" id="ARBA00022777"/>
    </source>
</evidence>
<evidence type="ECO:0000256" key="1">
    <source>
        <dbReference type="ARBA" id="ARBA00022679"/>
    </source>
</evidence>
<protein>
    <recommendedName>
        <fullName evidence="4">GDP-fucose pyrophosphorylase domain-containing protein</fullName>
    </recommendedName>
</protein>
<dbReference type="PANTHER" id="PTHR32463">
    <property type="entry name" value="L-FUCOSE KINASE"/>
    <property type="match status" value="1"/>
</dbReference>
<keyword evidence="6" id="KW-1185">Reference proteome</keyword>
<dbReference type="GeneID" id="136823053"/>
<evidence type="ECO:0000256" key="2">
    <source>
        <dbReference type="ARBA" id="ARBA00022741"/>
    </source>
</evidence>
<dbReference type="InterPro" id="IPR012887">
    <property type="entry name" value="GDP_fucose_pyrophosphorylase"/>
</dbReference>
<dbReference type="InterPro" id="IPR052203">
    <property type="entry name" value="GHMP_Kinase-Related"/>
</dbReference>
<dbReference type="AlphaFoldDB" id="A0A7M5WYN1"/>
<dbReference type="GO" id="GO:0000166">
    <property type="term" value="F:nucleotide binding"/>
    <property type="evidence" value="ECO:0007669"/>
    <property type="project" value="UniProtKB-KW"/>
</dbReference>
<evidence type="ECO:0000259" key="4">
    <source>
        <dbReference type="Pfam" id="PF07959"/>
    </source>
</evidence>
<keyword evidence="2" id="KW-0547">Nucleotide-binding</keyword>
<keyword evidence="3" id="KW-0418">Kinase</keyword>
<keyword evidence="1" id="KW-0808">Transferase</keyword>
<evidence type="ECO:0000313" key="6">
    <source>
        <dbReference type="Proteomes" id="UP000594262"/>
    </source>
</evidence>
<dbReference type="Pfam" id="PF07959">
    <property type="entry name" value="Fucose_pyrophosphorylase"/>
    <property type="match status" value="1"/>
</dbReference>
<dbReference type="OrthoDB" id="271303at2759"/>
<accession>A0A7M5WYN1</accession>
<dbReference type="RefSeq" id="XP_066935449.1">
    <property type="nucleotide sequence ID" value="XM_067079348.1"/>
</dbReference>
<dbReference type="Proteomes" id="UP000594262">
    <property type="component" value="Unplaced"/>
</dbReference>
<proteinExistence type="predicted"/>
<name>A0A7M5WYN1_9CNID</name>
<dbReference type="PANTHER" id="PTHR32463:SF0">
    <property type="entry name" value="L-FUCOSE KINASE"/>
    <property type="match status" value="1"/>
</dbReference>
<dbReference type="GO" id="GO:0050201">
    <property type="term" value="F:fucokinase activity"/>
    <property type="evidence" value="ECO:0007669"/>
    <property type="project" value="TreeGrafter"/>
</dbReference>
<feature type="domain" description="GDP-fucose pyrophosphorylase" evidence="4">
    <location>
        <begin position="88"/>
        <end position="557"/>
    </location>
</feature>